<name>A0A0B6Y2G2_9EUPU</name>
<proteinExistence type="predicted"/>
<dbReference type="AlphaFoldDB" id="A0A0B6Y2G2"/>
<feature type="compositionally biased region" description="Basic residues" evidence="1">
    <location>
        <begin position="68"/>
        <end position="78"/>
    </location>
</feature>
<feature type="non-terminal residue" evidence="2">
    <location>
        <position position="78"/>
    </location>
</feature>
<sequence length="78" mass="8806">KLLPSTSQVSKSQQQLQNLWSPLSAGYTSIPINQNLSANRSSSQSLENPRFLPSAQFRRALKPSSYAHHTKRKREIGR</sequence>
<dbReference type="EMBL" id="HACG01003459">
    <property type="protein sequence ID" value="CEK50324.1"/>
    <property type="molecule type" value="Transcribed_RNA"/>
</dbReference>
<feature type="region of interest" description="Disordered" evidence="1">
    <location>
        <begin position="57"/>
        <end position="78"/>
    </location>
</feature>
<evidence type="ECO:0000313" key="2">
    <source>
        <dbReference type="EMBL" id="CEK50324.1"/>
    </source>
</evidence>
<accession>A0A0B6Y2G2</accession>
<protein>
    <submittedName>
        <fullName evidence="2">Uncharacterized protein</fullName>
    </submittedName>
</protein>
<reference evidence="2" key="1">
    <citation type="submission" date="2014-12" db="EMBL/GenBank/DDBJ databases">
        <title>Insight into the proteome of Arion vulgaris.</title>
        <authorList>
            <person name="Aradska J."/>
            <person name="Bulat T."/>
            <person name="Smidak R."/>
            <person name="Sarate P."/>
            <person name="Gangsoo J."/>
            <person name="Sialana F."/>
            <person name="Bilban M."/>
            <person name="Lubec G."/>
        </authorList>
    </citation>
    <scope>NUCLEOTIDE SEQUENCE</scope>
    <source>
        <tissue evidence="2">Skin</tissue>
    </source>
</reference>
<feature type="non-terminal residue" evidence="2">
    <location>
        <position position="1"/>
    </location>
</feature>
<gene>
    <name evidence="2" type="primary">ORF10440</name>
</gene>
<organism evidence="2">
    <name type="scientific">Arion vulgaris</name>
    <dbReference type="NCBI Taxonomy" id="1028688"/>
    <lineage>
        <taxon>Eukaryota</taxon>
        <taxon>Metazoa</taxon>
        <taxon>Spiralia</taxon>
        <taxon>Lophotrochozoa</taxon>
        <taxon>Mollusca</taxon>
        <taxon>Gastropoda</taxon>
        <taxon>Heterobranchia</taxon>
        <taxon>Euthyneura</taxon>
        <taxon>Panpulmonata</taxon>
        <taxon>Eupulmonata</taxon>
        <taxon>Stylommatophora</taxon>
        <taxon>Helicina</taxon>
        <taxon>Arionoidea</taxon>
        <taxon>Arionidae</taxon>
        <taxon>Arion</taxon>
    </lineage>
</organism>
<evidence type="ECO:0000256" key="1">
    <source>
        <dbReference type="SAM" id="MobiDB-lite"/>
    </source>
</evidence>